<evidence type="ECO:0000256" key="1">
    <source>
        <dbReference type="SAM" id="MobiDB-lite"/>
    </source>
</evidence>
<dbReference type="AlphaFoldDB" id="A0A8J8T8A8"/>
<dbReference type="OrthoDB" id="10682103at2759"/>
<reference evidence="3" key="1">
    <citation type="submission" date="2019-06" db="EMBL/GenBank/DDBJ databases">
        <authorList>
            <person name="Zheng W."/>
        </authorList>
    </citation>
    <scope>NUCLEOTIDE SEQUENCE</scope>
    <source>
        <strain evidence="3">QDHG01</strain>
    </source>
</reference>
<name>A0A8J8T8A8_HALGN</name>
<keyword evidence="4" id="KW-1185">Reference proteome</keyword>
<feature type="compositionally biased region" description="Basic and acidic residues" evidence="1">
    <location>
        <begin position="542"/>
        <end position="555"/>
    </location>
</feature>
<protein>
    <submittedName>
        <fullName evidence="3">Uncharacterized protein</fullName>
    </submittedName>
</protein>
<feature type="transmembrane region" description="Helical" evidence="2">
    <location>
        <begin position="98"/>
        <end position="125"/>
    </location>
</feature>
<dbReference type="EMBL" id="RRYP01002099">
    <property type="protein sequence ID" value="TNV85146.1"/>
    <property type="molecule type" value="Genomic_DNA"/>
</dbReference>
<feature type="transmembrane region" description="Helical" evidence="2">
    <location>
        <begin position="12"/>
        <end position="30"/>
    </location>
</feature>
<feature type="transmembrane region" description="Helical" evidence="2">
    <location>
        <begin position="137"/>
        <end position="156"/>
    </location>
</feature>
<keyword evidence="2" id="KW-0472">Membrane</keyword>
<sequence>MSQIDALETFQWINISLQTLALIYFNYYIYRLSHQLKGNKPDLLSIGCFIFVELTVLFKIFLRSISMLCINAEYPNKTLHDVINSGNGADPLICTYNLAYYFGVTFFTIALFLNAARWLYLILFVQKGLQFSSLQSAMMKAGLVTLIVAMGIASIVRMAEECTDHLDNAAGINKANVVFALIVQIINSIALGTYIYANKVNKEYTKLEIQKNEAYMESAEIAQMKKFASHISNFFYFMIAIIVFRIGLFLAYDITQYLDHKDATKEQGDNFVQVILINLTEIALVVTVTQSLKWSLTTYQTYDKSKDERRNSSIDQDQSLKVISVEDVKSQLLHETGSLLHHQNQQQSHSMLRDIEQMSQYQNIQHSTRRNYTVFSANDDIRSIFLAHDSVRGEQDFHIQTSPGGRPDSKSSQMASSIFGQTLKAYNKSTLAKPQRIQTVMIQEQHEENESENGHAIIDENEAFINTDGNTKKNPFQRRNIDVNDESLKKRSNSANIDQNKSTKTKDRQKTTHSSTTPKFQLRKSPFPISPMQDGSRRIRRRSGEAQEDKSQSKK</sequence>
<feature type="transmembrane region" description="Helical" evidence="2">
    <location>
        <begin position="234"/>
        <end position="252"/>
    </location>
</feature>
<feature type="compositionally biased region" description="Basic and acidic residues" evidence="1">
    <location>
        <begin position="479"/>
        <end position="489"/>
    </location>
</feature>
<feature type="transmembrane region" description="Helical" evidence="2">
    <location>
        <begin position="42"/>
        <end position="62"/>
    </location>
</feature>
<feature type="transmembrane region" description="Helical" evidence="2">
    <location>
        <begin position="176"/>
        <end position="197"/>
    </location>
</feature>
<keyword evidence="2" id="KW-0812">Transmembrane</keyword>
<gene>
    <name evidence="3" type="ORF">FGO68_gene13017</name>
</gene>
<accession>A0A8J8T8A8</accession>
<evidence type="ECO:0000313" key="3">
    <source>
        <dbReference type="EMBL" id="TNV85146.1"/>
    </source>
</evidence>
<organism evidence="3 4">
    <name type="scientific">Halteria grandinella</name>
    <dbReference type="NCBI Taxonomy" id="5974"/>
    <lineage>
        <taxon>Eukaryota</taxon>
        <taxon>Sar</taxon>
        <taxon>Alveolata</taxon>
        <taxon>Ciliophora</taxon>
        <taxon>Intramacronucleata</taxon>
        <taxon>Spirotrichea</taxon>
        <taxon>Stichotrichia</taxon>
        <taxon>Sporadotrichida</taxon>
        <taxon>Halteriidae</taxon>
        <taxon>Halteria</taxon>
    </lineage>
</organism>
<evidence type="ECO:0000256" key="2">
    <source>
        <dbReference type="SAM" id="Phobius"/>
    </source>
</evidence>
<feature type="compositionally biased region" description="Polar residues" evidence="1">
    <location>
        <begin position="493"/>
        <end position="502"/>
    </location>
</feature>
<keyword evidence="2" id="KW-1133">Transmembrane helix</keyword>
<evidence type="ECO:0000313" key="4">
    <source>
        <dbReference type="Proteomes" id="UP000785679"/>
    </source>
</evidence>
<proteinExistence type="predicted"/>
<feature type="region of interest" description="Disordered" evidence="1">
    <location>
        <begin position="466"/>
        <end position="555"/>
    </location>
</feature>
<dbReference type="Proteomes" id="UP000785679">
    <property type="component" value="Unassembled WGS sequence"/>
</dbReference>
<comment type="caution">
    <text evidence="3">The sequence shown here is derived from an EMBL/GenBank/DDBJ whole genome shotgun (WGS) entry which is preliminary data.</text>
</comment>